<dbReference type="CDD" id="cd06127">
    <property type="entry name" value="DEDDh"/>
    <property type="match status" value="1"/>
</dbReference>
<dbReference type="GO" id="GO:0043139">
    <property type="term" value="F:5'-3' DNA helicase activity"/>
    <property type="evidence" value="ECO:0007669"/>
    <property type="project" value="UniProtKB-UniRule"/>
</dbReference>
<reference evidence="9" key="1">
    <citation type="submission" date="2009-07" db="EMBL/GenBank/DDBJ databases">
        <authorList>
            <person name="Weinstock G."/>
            <person name="Sodergren E."/>
            <person name="Clifton S."/>
            <person name="Fulton L."/>
            <person name="Fulton B."/>
            <person name="Courtney L."/>
            <person name="Fronick C."/>
            <person name="Harrison M."/>
            <person name="Strong C."/>
            <person name="Farmer C."/>
            <person name="Delahaunty K."/>
            <person name="Markovic C."/>
            <person name="Hall O."/>
            <person name="Minx P."/>
            <person name="Tomlinson C."/>
            <person name="Mitreva M."/>
            <person name="Nelson J."/>
            <person name="Hou S."/>
            <person name="Wollam A."/>
            <person name="Pepin K.H."/>
            <person name="Johnson M."/>
            <person name="Bhonagiri V."/>
            <person name="Nash W.E."/>
            <person name="Warren W."/>
            <person name="Chinwalla A."/>
            <person name="Mardis E.R."/>
            <person name="Wilson R.K."/>
        </authorList>
    </citation>
    <scope>NUCLEOTIDE SEQUENCE [LARGE SCALE GENOMIC DNA]</scope>
    <source>
        <strain evidence="9">DSM 14469</strain>
    </source>
</reference>
<dbReference type="SUPFAM" id="SSF53098">
    <property type="entry name" value="Ribonuclease H-like"/>
    <property type="match status" value="1"/>
</dbReference>
<dbReference type="InterPro" id="IPR006054">
    <property type="entry name" value="DnaQ"/>
</dbReference>
<keyword evidence="4" id="KW-0347">Helicase</keyword>
<dbReference type="GO" id="GO:0006281">
    <property type="term" value="P:DNA repair"/>
    <property type="evidence" value="ECO:0007669"/>
    <property type="project" value="InterPro"/>
</dbReference>
<dbReference type="SMART" id="SM00278">
    <property type="entry name" value="HhH1"/>
    <property type="match status" value="2"/>
</dbReference>
<comment type="function">
    <text evidence="4">DNA-dependent ATPase and ATP-dependent 5'-3' DNA helicase. Has no activity on blunt DNA or DNA with 3'-overhangs, requires at least 10 bases of 5'-ssDNA for helicase activity.</text>
</comment>
<dbReference type="InterPro" id="IPR050534">
    <property type="entry name" value="Coronavir_polyprotein_1ab"/>
</dbReference>
<dbReference type="InterPro" id="IPR003583">
    <property type="entry name" value="Hlx-hairpin-Hlx_DNA-bd_motif"/>
</dbReference>
<dbReference type="STRING" id="168384.SAMN05660368_01126"/>
<dbReference type="Pfam" id="PF00929">
    <property type="entry name" value="RNase_T"/>
    <property type="match status" value="1"/>
</dbReference>
<dbReference type="SMART" id="SM00479">
    <property type="entry name" value="EXOIII"/>
    <property type="match status" value="1"/>
</dbReference>
<dbReference type="GO" id="GO:0009338">
    <property type="term" value="C:exodeoxyribonuclease V complex"/>
    <property type="evidence" value="ECO:0007669"/>
    <property type="project" value="TreeGrafter"/>
</dbReference>
<evidence type="ECO:0000259" key="7">
    <source>
        <dbReference type="SMART" id="SM00382"/>
    </source>
</evidence>
<feature type="region of interest" description="Disordered" evidence="5">
    <location>
        <begin position="189"/>
        <end position="252"/>
    </location>
</feature>
<keyword evidence="10" id="KW-1185">Reference proteome</keyword>
<name>C6LDW1_9FIRM</name>
<dbReference type="Pfam" id="PF18335">
    <property type="entry name" value="SH3_13"/>
    <property type="match status" value="1"/>
</dbReference>
<dbReference type="OrthoDB" id="9803432at2"/>
<dbReference type="GO" id="GO:0016887">
    <property type="term" value="F:ATP hydrolysis activity"/>
    <property type="evidence" value="ECO:0007669"/>
    <property type="project" value="RHEA"/>
</dbReference>
<dbReference type="GO" id="GO:0003677">
    <property type="term" value="F:DNA binding"/>
    <property type="evidence" value="ECO:0007669"/>
    <property type="project" value="UniProtKB-UniRule"/>
</dbReference>
<dbReference type="GO" id="GO:0005524">
    <property type="term" value="F:ATP binding"/>
    <property type="evidence" value="ECO:0007669"/>
    <property type="project" value="UniProtKB-UniRule"/>
</dbReference>
<dbReference type="Gene3D" id="3.30.420.10">
    <property type="entry name" value="Ribonuclease H-like superfamily/Ribonuclease H"/>
    <property type="match status" value="1"/>
</dbReference>
<evidence type="ECO:0000256" key="2">
    <source>
        <dbReference type="ARBA" id="ARBA00022839"/>
    </source>
</evidence>
<dbReference type="eggNOG" id="COG2176">
    <property type="taxonomic scope" value="Bacteria"/>
</dbReference>
<dbReference type="Pfam" id="PF13538">
    <property type="entry name" value="UvrD_C_2"/>
    <property type="match status" value="1"/>
</dbReference>
<keyword evidence="4" id="KW-0413">Isomerase</keyword>
<evidence type="ECO:0000256" key="4">
    <source>
        <dbReference type="HAMAP-Rule" id="MF_01488"/>
    </source>
</evidence>
<dbReference type="GO" id="GO:0003887">
    <property type="term" value="F:DNA-directed DNA polymerase activity"/>
    <property type="evidence" value="ECO:0007669"/>
    <property type="project" value="InterPro"/>
</dbReference>
<evidence type="ECO:0000256" key="5">
    <source>
        <dbReference type="SAM" id="MobiDB-lite"/>
    </source>
</evidence>
<evidence type="ECO:0000313" key="10">
    <source>
        <dbReference type="Proteomes" id="UP000005561"/>
    </source>
</evidence>
<dbReference type="InterPro" id="IPR029493">
    <property type="entry name" value="RecD2-like_HHH"/>
</dbReference>
<dbReference type="InterPro" id="IPR003593">
    <property type="entry name" value="AAA+_ATPase"/>
</dbReference>
<dbReference type="InterPro" id="IPR012337">
    <property type="entry name" value="RNaseH-like_sf"/>
</dbReference>
<comment type="similarity">
    <text evidence="4">Belongs to the RecD family. RecD2 subfamily.</text>
</comment>
<keyword evidence="1 4" id="KW-0547">Nucleotide-binding</keyword>
<dbReference type="GO" id="GO:0017116">
    <property type="term" value="F:single-stranded DNA helicase activity"/>
    <property type="evidence" value="ECO:0007669"/>
    <property type="project" value="TreeGrafter"/>
</dbReference>
<dbReference type="GO" id="GO:0004527">
    <property type="term" value="F:exonuclease activity"/>
    <property type="evidence" value="ECO:0007669"/>
    <property type="project" value="UniProtKB-KW"/>
</dbReference>
<dbReference type="InterPro" id="IPR041451">
    <property type="entry name" value="RecD2_SH13"/>
</dbReference>
<dbReference type="InterPro" id="IPR036397">
    <property type="entry name" value="RNaseH_sf"/>
</dbReference>
<dbReference type="PANTHER" id="PTHR43788">
    <property type="entry name" value="DNA2/NAM7 HELICASE FAMILY MEMBER"/>
    <property type="match status" value="1"/>
</dbReference>
<dbReference type="Pfam" id="PF14520">
    <property type="entry name" value="HHH_5"/>
    <property type="match status" value="1"/>
</dbReference>
<dbReference type="InterPro" id="IPR006345">
    <property type="entry name" value="RecD2"/>
</dbReference>
<dbReference type="HAMAP" id="MF_01488">
    <property type="entry name" value="RecD2"/>
    <property type="match status" value="1"/>
</dbReference>
<dbReference type="SMART" id="SM00382">
    <property type="entry name" value="AAA"/>
    <property type="match status" value="1"/>
</dbReference>
<sequence length="1010" mass="112219">MEWGWDTAVLGDKRGRLLNKYVADYVVFDLETTGISSKYDEVIEISAVKVEAGQVTGEFSTLVNPGRKIPPAASRVNGITDKMVAGALPFSEVLGDFFAFAGDFVLVGHNINSFDMKFLYRDAKKYFRKVPDNDYVDTLLLARAALPELSHHRLVDLAEHYGISAKGAHRALNDCHMNQKVYGKLAEEAEAARQRRQKGEQMPGSAGAQKGGQMPGSAGVQKDGQMPGSAGAQKDGQMPGTAGVQKGAPAPVHHTVKLRGVVERITYQNPENGYTVLKCAVKDDGNLVTVVGSLLDVNVGSVLLMDGNWRMDSRYGRQFAAETWEETLPATVYGIEKYLGSGLIKGVGPRFAQRIVRKFGTDTIEVIENEIGRLREVEGIGEKRILQIKESWERQKEIKNVMLFLQDHGVNTSFAAKIYRQYGNESIAKVKENPFCLADDIWGIGFKTADSIAEKLGFQKESFVRLRSGIMYTLSSLADEGHVYAGRDQLIRKAVQLLEAEESSIVMTLDQMIADKDVIREKITQTEPEASVQMYPEGREGQRADREENGTIDAIYLPPFYYAETGIADRLKRLAETPAQDRLWVQLMQARKQTGNPELSIDVSHIEKKIHMEYDEIQADAIRKAATSKVMILTGGPGTGKTTTVQGILAAYRAFGLKILLAAPTGRAAKRLEETTGMEAKTIHRLLEYKPPEGYQKNEEHPLEGDVLVVDECSMIDIILMNALLKAVPPGMRFVLVGDVDQLPSVGAGNVLRDMMDSGCFPVIRLTRIFRQAQTSRIVMNAHRINEGRLPDISNGNDADFFFIEKEEPEEAVAEIVNLVQQKLSRFYHTPVSQIQVLTPMQKGAVGAANLNLALQEALNPQGEGLRRSGFVYRMDDKVMQIKNNYDKEVFNGDIGFIESVDVGARTLKVSFDGRIVEYDASELDELVHAYATTIHKAQGSEYPIVVMPVLMNHYVMLQRNLIYTGITRAKKILVMVGTKKALAYAVRNVTVTKRNTLLKERLQDTMKRK</sequence>
<dbReference type="InterPro" id="IPR027417">
    <property type="entry name" value="P-loop_NTPase"/>
</dbReference>
<dbReference type="AlphaFoldDB" id="C6LDW1"/>
<feature type="domain" description="AAA+ ATPase" evidence="7">
    <location>
        <begin position="627"/>
        <end position="771"/>
    </location>
</feature>
<evidence type="ECO:0000256" key="1">
    <source>
        <dbReference type="ARBA" id="ARBA00022741"/>
    </source>
</evidence>
<feature type="binding site" evidence="4">
    <location>
        <begin position="638"/>
        <end position="642"/>
    </location>
    <ligand>
        <name>ATP</name>
        <dbReference type="ChEBI" id="CHEBI:30616"/>
    </ligand>
</feature>
<dbReference type="EMBL" id="ACCL02000007">
    <property type="protein sequence ID" value="EET61165.1"/>
    <property type="molecule type" value="Genomic_DNA"/>
</dbReference>
<gene>
    <name evidence="4" type="primary">recD2</name>
    <name evidence="9" type="ORF">BRYFOR_06810</name>
</gene>
<evidence type="ECO:0000313" key="9">
    <source>
        <dbReference type="EMBL" id="EET61165.1"/>
    </source>
</evidence>
<dbReference type="InterPro" id="IPR055446">
    <property type="entry name" value="RecD2_N_OB"/>
</dbReference>
<organism evidence="9 10">
    <name type="scientific">Marvinbryantia formatexigens DSM 14469</name>
    <dbReference type="NCBI Taxonomy" id="478749"/>
    <lineage>
        <taxon>Bacteria</taxon>
        <taxon>Bacillati</taxon>
        <taxon>Bacillota</taxon>
        <taxon>Clostridia</taxon>
        <taxon>Lachnospirales</taxon>
        <taxon>Lachnospiraceae</taxon>
        <taxon>Marvinbryantia</taxon>
    </lineage>
</organism>
<dbReference type="Gene3D" id="1.10.150.20">
    <property type="entry name" value="5' to 3' exonuclease, C-terminal subdomain"/>
    <property type="match status" value="1"/>
</dbReference>
<dbReference type="Pfam" id="PF14490">
    <property type="entry name" value="HHH_RecD2"/>
    <property type="match status" value="1"/>
</dbReference>
<feature type="domain" description="Exonuclease" evidence="8">
    <location>
        <begin position="24"/>
        <end position="191"/>
    </location>
</feature>
<feature type="compositionally biased region" description="Basic and acidic residues" evidence="5">
    <location>
        <begin position="189"/>
        <end position="199"/>
    </location>
</feature>
<dbReference type="FunFam" id="3.30.420.10:FF:000045">
    <property type="entry name" value="3'-5' exonuclease DinG"/>
    <property type="match status" value="1"/>
</dbReference>
<dbReference type="Gene3D" id="2.30.30.940">
    <property type="match status" value="1"/>
</dbReference>
<dbReference type="SUPFAM" id="SSF52540">
    <property type="entry name" value="P-loop containing nucleoside triphosphate hydrolases"/>
    <property type="match status" value="2"/>
</dbReference>
<dbReference type="SUPFAM" id="SSF47781">
    <property type="entry name" value="RuvA domain 2-like"/>
    <property type="match status" value="1"/>
</dbReference>
<dbReference type="Gene3D" id="1.10.10.2220">
    <property type="match status" value="1"/>
</dbReference>
<dbReference type="InterPro" id="IPR027785">
    <property type="entry name" value="UvrD-like_helicase_C"/>
</dbReference>
<comment type="catalytic activity">
    <reaction evidence="4">
        <text>ATP + H2O = ADP + phosphate + H(+)</text>
        <dbReference type="Rhea" id="RHEA:13065"/>
        <dbReference type="ChEBI" id="CHEBI:15377"/>
        <dbReference type="ChEBI" id="CHEBI:15378"/>
        <dbReference type="ChEBI" id="CHEBI:30616"/>
        <dbReference type="ChEBI" id="CHEBI:43474"/>
        <dbReference type="ChEBI" id="CHEBI:456216"/>
        <dbReference type="EC" id="5.6.2.3"/>
    </reaction>
</comment>
<dbReference type="Pfam" id="PF13245">
    <property type="entry name" value="AAA_19"/>
    <property type="match status" value="1"/>
</dbReference>
<dbReference type="NCBIfam" id="TIGR01448">
    <property type="entry name" value="recD_rel"/>
    <property type="match status" value="1"/>
</dbReference>
<dbReference type="Proteomes" id="UP000005561">
    <property type="component" value="Unassembled WGS sequence"/>
</dbReference>
<evidence type="ECO:0000259" key="8">
    <source>
        <dbReference type="SMART" id="SM00479"/>
    </source>
</evidence>
<proteinExistence type="inferred from homology"/>
<dbReference type="GO" id="GO:0006310">
    <property type="term" value="P:DNA recombination"/>
    <property type="evidence" value="ECO:0007669"/>
    <property type="project" value="InterPro"/>
</dbReference>
<dbReference type="CDD" id="cd18809">
    <property type="entry name" value="SF1_C_RecD"/>
    <property type="match status" value="1"/>
</dbReference>
<dbReference type="eggNOG" id="COG0507">
    <property type="taxonomic scope" value="Bacteria"/>
</dbReference>
<dbReference type="Pfam" id="PF23139">
    <property type="entry name" value="OB_YrrC"/>
    <property type="match status" value="1"/>
</dbReference>
<feature type="domain" description="Helix-hairpin-helix DNA-binding motif class 1" evidence="6">
    <location>
        <begin position="436"/>
        <end position="455"/>
    </location>
</feature>
<comment type="caution">
    <text evidence="9">The sequence shown here is derived from an EMBL/GenBank/DDBJ whole genome shotgun (WGS) entry which is preliminary data.</text>
</comment>
<keyword evidence="4" id="KW-0238">DNA-binding</keyword>
<dbReference type="NCBIfam" id="TIGR00573">
    <property type="entry name" value="dnaq"/>
    <property type="match status" value="1"/>
</dbReference>
<dbReference type="Gene3D" id="3.40.50.300">
    <property type="entry name" value="P-loop containing nucleotide triphosphate hydrolases"/>
    <property type="match status" value="2"/>
</dbReference>
<dbReference type="PANTHER" id="PTHR43788:SF6">
    <property type="entry name" value="DNA HELICASE B"/>
    <property type="match status" value="1"/>
</dbReference>
<dbReference type="CDD" id="cd17933">
    <property type="entry name" value="DEXSc_RecD-like"/>
    <property type="match status" value="1"/>
</dbReference>
<dbReference type="InterPro" id="IPR010994">
    <property type="entry name" value="RuvA_2-like"/>
</dbReference>
<keyword evidence="3 4" id="KW-0067">ATP-binding</keyword>
<dbReference type="GO" id="GO:0006260">
    <property type="term" value="P:DNA replication"/>
    <property type="evidence" value="ECO:0007669"/>
    <property type="project" value="InterPro"/>
</dbReference>
<evidence type="ECO:0000259" key="6">
    <source>
        <dbReference type="SMART" id="SM00278"/>
    </source>
</evidence>
<dbReference type="EC" id="5.6.2.3" evidence="4"/>
<protein>
    <recommendedName>
        <fullName evidence="4">ATP-dependent RecD2 DNA helicase</fullName>
        <ecNumber evidence="4">5.6.2.3</ecNumber>
    </recommendedName>
    <alternativeName>
        <fullName evidence="4">DNA 5'-3' helicase subunit RecD2</fullName>
    </alternativeName>
</protein>
<feature type="domain" description="Helix-hairpin-helix DNA-binding motif class 1" evidence="6">
    <location>
        <begin position="372"/>
        <end position="391"/>
    </location>
</feature>
<evidence type="ECO:0000256" key="3">
    <source>
        <dbReference type="ARBA" id="ARBA00022840"/>
    </source>
</evidence>
<dbReference type="InterPro" id="IPR013520">
    <property type="entry name" value="Ribonucl_H"/>
</dbReference>
<accession>C6LDW1</accession>
<keyword evidence="4" id="KW-0378">Hydrolase</keyword>
<keyword evidence="2" id="KW-0540">Nuclease</keyword>
<keyword evidence="2" id="KW-0269">Exonuclease</keyword>